<dbReference type="Gene3D" id="1.25.40.10">
    <property type="entry name" value="Tetratricopeptide repeat domain"/>
    <property type="match status" value="1"/>
</dbReference>
<dbReference type="InterPro" id="IPR001163">
    <property type="entry name" value="Sm_dom_euk/arc"/>
</dbReference>
<evidence type="ECO:0000259" key="11">
    <source>
        <dbReference type="PROSITE" id="PS52002"/>
    </source>
</evidence>
<feature type="non-terminal residue" evidence="12">
    <location>
        <position position="1"/>
    </location>
</feature>
<evidence type="ECO:0000256" key="9">
    <source>
        <dbReference type="ARBA" id="ARBA00023274"/>
    </source>
</evidence>
<evidence type="ECO:0000256" key="4">
    <source>
        <dbReference type="ARBA" id="ARBA00022728"/>
    </source>
</evidence>
<dbReference type="InterPro" id="IPR034101">
    <property type="entry name" value="Lsm4"/>
</dbReference>
<evidence type="ECO:0000256" key="7">
    <source>
        <dbReference type="ARBA" id="ARBA00023187"/>
    </source>
</evidence>
<sequence length="952" mass="104904">LKKINRTTIDPSKLIGKYIPNVTAKPFAITKEYFEEVYKLTNSPKIASVLANWDSYNQDAPSSQGSSINGVEGDFGSAAAVGGFEVGKQYDAQLVGLGAVDDVGGREGEVAVASLVRGDEGNVDIFGWETWEEKMAKWLFNGDDRNTKKVWVPVKVAHTEAPPQRSSLLQPSTSHHQVHECEPPAINITQPANSPSHTTRCPRQLPLGLLNAAQGHPMLVELKNGETLNGHLVMCDTWMNLTLKEVVQTSPEGDKFVKIPEVYVKGNNVHQVPPRTGRYYRHCQGEPAEQPRRIPRRTRRREGRSPRRRPRQGTGTGPRQGEGARRLRPYVYGKWHDASIALASTTNLMSGSRVAFDGLWRCLCPSVDPVLASRVLNAPIVPRTLPTATRRRDRLSATAPKRLQTATYRRYASSAIPVRAVAYEAAGAVSDARVRSILKAPPPTILDRDVLPMASVPDMLEALRQLQTIPDSFRTAAAIVRHLIQDRGQQPSPALYECLIACARDTNGTADMIAQLLAEMHQLGMNPGAQLCHDALEALAIHPNYLLRNEILWAMQESWTPITLSGHCNVALGLLRDGQYELAFDKAEELLDKNPDVPPRLFDVFVLAFAHRGFLDEAVRLAHEKRHATGEDVPVALWHVLLDACAAASHVEGTSYIWGRFLEHDRRRVSDGTLLAVLDTAARGGHPDLATAAMGVLTARGAKLGVHHYEALIDSYANAGDVPNALRLLCIMFRALGVAPEGSTRSVYSRLKAEPALLDGALEGLAALVPDYDVPIQALNVVVEATVAARGFDAALQVYKQMPRYTQALADETTFRHLLAACEDTRALRFLVEENPPTALRADRAAFDRAIHAFADVRDVEQAFRCVELLGPEDKTWLSRDTALLLVRRAADAQDERVWSLLEEARRRDLDIEAGLSRFLVPFMEGREGKSRREMTSGKRVVEAADEDAATL</sequence>
<evidence type="ECO:0000256" key="8">
    <source>
        <dbReference type="ARBA" id="ARBA00023242"/>
    </source>
</evidence>
<dbReference type="InterPro" id="IPR010920">
    <property type="entry name" value="LSM_dom_sf"/>
</dbReference>
<evidence type="ECO:0000256" key="10">
    <source>
        <dbReference type="SAM" id="MobiDB-lite"/>
    </source>
</evidence>
<dbReference type="PANTHER" id="PTHR23338">
    <property type="entry name" value="SMALL NUCLEAR RIBONUCLEOPROTEIN SM"/>
    <property type="match status" value="1"/>
</dbReference>
<evidence type="ECO:0000256" key="3">
    <source>
        <dbReference type="ARBA" id="ARBA00022664"/>
    </source>
</evidence>
<dbReference type="AlphaFoldDB" id="A0A0G4KEY7"/>
<dbReference type="Gene3D" id="2.30.40.10">
    <property type="entry name" value="Urease, subunit C, domain 1"/>
    <property type="match status" value="1"/>
</dbReference>
<dbReference type="PROSITE" id="PS52002">
    <property type="entry name" value="SM"/>
    <property type="match status" value="1"/>
</dbReference>
<dbReference type="GO" id="GO:0003723">
    <property type="term" value="F:RNA binding"/>
    <property type="evidence" value="ECO:0007669"/>
    <property type="project" value="UniProtKB-KW"/>
</dbReference>
<reference evidence="12 13" key="1">
    <citation type="submission" date="2015-05" db="EMBL/GenBank/DDBJ databases">
        <authorList>
            <person name="Wang D.B."/>
            <person name="Wang M."/>
        </authorList>
    </citation>
    <scope>NUCLEOTIDE SEQUENCE [LARGE SCALE GENOMIC DNA]</scope>
    <source>
        <strain evidence="12">VL1</strain>
    </source>
</reference>
<feature type="compositionally biased region" description="Basic and acidic residues" evidence="10">
    <location>
        <begin position="930"/>
        <end position="943"/>
    </location>
</feature>
<dbReference type="InterPro" id="IPR047575">
    <property type="entry name" value="Sm"/>
</dbReference>
<keyword evidence="4" id="KW-0747">Spliceosome</keyword>
<keyword evidence="7" id="KW-0508">mRNA splicing</keyword>
<dbReference type="SMART" id="SM00651">
    <property type="entry name" value="Sm"/>
    <property type="match status" value="1"/>
</dbReference>
<feature type="domain" description="Sm" evidence="11">
    <location>
        <begin position="205"/>
        <end position="278"/>
    </location>
</feature>
<keyword evidence="5" id="KW-0677">Repeat</keyword>
<dbReference type="SUPFAM" id="SSF51338">
    <property type="entry name" value="Composite domain of metallo-dependent hydrolases"/>
    <property type="match status" value="1"/>
</dbReference>
<feature type="compositionally biased region" description="Basic residues" evidence="10">
    <location>
        <begin position="293"/>
        <end position="311"/>
    </location>
</feature>
<dbReference type="GO" id="GO:0000398">
    <property type="term" value="P:mRNA splicing, via spliceosome"/>
    <property type="evidence" value="ECO:0007669"/>
    <property type="project" value="InterPro"/>
</dbReference>
<dbReference type="Gene3D" id="2.30.30.100">
    <property type="match status" value="1"/>
</dbReference>
<dbReference type="EMBL" id="CVQH01000114">
    <property type="protein sequence ID" value="CRJ82894.1"/>
    <property type="molecule type" value="Genomic_DNA"/>
</dbReference>
<proteinExistence type="inferred from homology"/>
<dbReference type="CDD" id="cd01723">
    <property type="entry name" value="LSm4"/>
    <property type="match status" value="1"/>
</dbReference>
<feature type="region of interest" description="Disordered" evidence="10">
    <location>
        <begin position="268"/>
        <end position="326"/>
    </location>
</feature>
<dbReference type="GO" id="GO:0097525">
    <property type="term" value="C:spliceosomal snRNP complex"/>
    <property type="evidence" value="ECO:0007669"/>
    <property type="project" value="UniProtKB-ARBA"/>
</dbReference>
<evidence type="ECO:0000256" key="5">
    <source>
        <dbReference type="ARBA" id="ARBA00022737"/>
    </source>
</evidence>
<evidence type="ECO:0000256" key="2">
    <source>
        <dbReference type="ARBA" id="ARBA00006850"/>
    </source>
</evidence>
<name>A0A0G4KEY7_VERLO</name>
<evidence type="ECO:0000256" key="6">
    <source>
        <dbReference type="ARBA" id="ARBA00022884"/>
    </source>
</evidence>
<dbReference type="InterPro" id="IPR011059">
    <property type="entry name" value="Metal-dep_hydrolase_composite"/>
</dbReference>
<keyword evidence="6" id="KW-0694">RNA-binding</keyword>
<protein>
    <recommendedName>
        <fullName evidence="11">Sm domain-containing protein</fullName>
    </recommendedName>
</protein>
<keyword evidence="3" id="KW-0507">mRNA processing</keyword>
<dbReference type="Pfam" id="PF01423">
    <property type="entry name" value="LSM"/>
    <property type="match status" value="1"/>
</dbReference>
<keyword evidence="9" id="KW-0687">Ribonucleoprotein</keyword>
<dbReference type="InterPro" id="IPR057027">
    <property type="entry name" value="TPR_mt"/>
</dbReference>
<dbReference type="SUPFAM" id="SSF50182">
    <property type="entry name" value="Sm-like ribonucleoproteins"/>
    <property type="match status" value="1"/>
</dbReference>
<feature type="region of interest" description="Disordered" evidence="10">
    <location>
        <begin position="930"/>
        <end position="952"/>
    </location>
</feature>
<keyword evidence="13" id="KW-1185">Reference proteome</keyword>
<evidence type="ECO:0000313" key="13">
    <source>
        <dbReference type="Proteomes" id="UP000044602"/>
    </source>
</evidence>
<comment type="similarity">
    <text evidence="2">Belongs to the snRNP Sm proteins family.</text>
</comment>
<dbReference type="GO" id="GO:0005681">
    <property type="term" value="C:spliceosomal complex"/>
    <property type="evidence" value="ECO:0007669"/>
    <property type="project" value="UniProtKB-KW"/>
</dbReference>
<keyword evidence="8" id="KW-0539">Nucleus</keyword>
<organism evidence="12 13">
    <name type="scientific">Verticillium longisporum</name>
    <name type="common">Verticillium dahliae var. longisporum</name>
    <dbReference type="NCBI Taxonomy" id="100787"/>
    <lineage>
        <taxon>Eukaryota</taxon>
        <taxon>Fungi</taxon>
        <taxon>Dikarya</taxon>
        <taxon>Ascomycota</taxon>
        <taxon>Pezizomycotina</taxon>
        <taxon>Sordariomycetes</taxon>
        <taxon>Hypocreomycetidae</taxon>
        <taxon>Glomerellales</taxon>
        <taxon>Plectosphaerellaceae</taxon>
        <taxon>Verticillium</taxon>
    </lineage>
</organism>
<evidence type="ECO:0000313" key="12">
    <source>
        <dbReference type="EMBL" id="CRJ82894.1"/>
    </source>
</evidence>
<accession>A0A0G4KEY7</accession>
<evidence type="ECO:0000256" key="1">
    <source>
        <dbReference type="ARBA" id="ARBA00004123"/>
    </source>
</evidence>
<gene>
    <name evidence="12" type="ORF">BN1708_009063</name>
</gene>
<dbReference type="InterPro" id="IPR027141">
    <property type="entry name" value="LSm4/Sm_D1/D3"/>
</dbReference>
<dbReference type="GO" id="GO:0016810">
    <property type="term" value="F:hydrolase activity, acting on carbon-nitrogen (but not peptide) bonds"/>
    <property type="evidence" value="ECO:0007669"/>
    <property type="project" value="InterPro"/>
</dbReference>
<dbReference type="Pfam" id="PF23276">
    <property type="entry name" value="TPR_24"/>
    <property type="match status" value="1"/>
</dbReference>
<comment type="subcellular location">
    <subcellularLocation>
        <location evidence="1">Nucleus</location>
    </subcellularLocation>
</comment>
<dbReference type="STRING" id="100787.A0A0G4KEY7"/>
<dbReference type="Gene3D" id="6.10.140.1400">
    <property type="match status" value="1"/>
</dbReference>
<dbReference type="GO" id="GO:0000956">
    <property type="term" value="P:nuclear-transcribed mRNA catabolic process"/>
    <property type="evidence" value="ECO:0007669"/>
    <property type="project" value="InterPro"/>
</dbReference>
<dbReference type="InterPro" id="IPR011990">
    <property type="entry name" value="TPR-like_helical_dom_sf"/>
</dbReference>
<dbReference type="Proteomes" id="UP000044602">
    <property type="component" value="Unassembled WGS sequence"/>
</dbReference>